<organism evidence="2 3">
    <name type="scientific">Rhodocollybia butyracea</name>
    <dbReference type="NCBI Taxonomy" id="206335"/>
    <lineage>
        <taxon>Eukaryota</taxon>
        <taxon>Fungi</taxon>
        <taxon>Dikarya</taxon>
        <taxon>Basidiomycota</taxon>
        <taxon>Agaricomycotina</taxon>
        <taxon>Agaricomycetes</taxon>
        <taxon>Agaricomycetidae</taxon>
        <taxon>Agaricales</taxon>
        <taxon>Marasmiineae</taxon>
        <taxon>Omphalotaceae</taxon>
        <taxon>Rhodocollybia</taxon>
    </lineage>
</organism>
<name>A0A9P5PHQ6_9AGAR</name>
<proteinExistence type="predicted"/>
<dbReference type="AlphaFoldDB" id="A0A9P5PHQ6"/>
<reference evidence="2" key="1">
    <citation type="submission" date="2020-11" db="EMBL/GenBank/DDBJ databases">
        <authorList>
            <consortium name="DOE Joint Genome Institute"/>
            <person name="Ahrendt S."/>
            <person name="Riley R."/>
            <person name="Andreopoulos W."/>
            <person name="Labutti K."/>
            <person name="Pangilinan J."/>
            <person name="Ruiz-Duenas F.J."/>
            <person name="Barrasa J.M."/>
            <person name="Sanchez-Garcia M."/>
            <person name="Camarero S."/>
            <person name="Miyauchi S."/>
            <person name="Serrano A."/>
            <person name="Linde D."/>
            <person name="Babiker R."/>
            <person name="Drula E."/>
            <person name="Ayuso-Fernandez I."/>
            <person name="Pacheco R."/>
            <person name="Padilla G."/>
            <person name="Ferreira P."/>
            <person name="Barriuso J."/>
            <person name="Kellner H."/>
            <person name="Castanera R."/>
            <person name="Alfaro M."/>
            <person name="Ramirez L."/>
            <person name="Pisabarro A.G."/>
            <person name="Kuo A."/>
            <person name="Tritt A."/>
            <person name="Lipzen A."/>
            <person name="He G."/>
            <person name="Yan M."/>
            <person name="Ng V."/>
            <person name="Cullen D."/>
            <person name="Martin F."/>
            <person name="Rosso M.-N."/>
            <person name="Henrissat B."/>
            <person name="Hibbett D."/>
            <person name="Martinez A.T."/>
            <person name="Grigoriev I.V."/>
        </authorList>
    </citation>
    <scope>NUCLEOTIDE SEQUENCE</scope>
    <source>
        <strain evidence="2">AH 40177</strain>
    </source>
</reference>
<gene>
    <name evidence="2" type="ORF">BDP27DRAFT_1426924</name>
</gene>
<keyword evidence="3" id="KW-1185">Reference proteome</keyword>
<protein>
    <submittedName>
        <fullName evidence="2">Uncharacterized protein</fullName>
    </submittedName>
</protein>
<keyword evidence="1" id="KW-0732">Signal</keyword>
<dbReference type="Proteomes" id="UP000772434">
    <property type="component" value="Unassembled WGS sequence"/>
</dbReference>
<evidence type="ECO:0000313" key="3">
    <source>
        <dbReference type="Proteomes" id="UP000772434"/>
    </source>
</evidence>
<dbReference type="EMBL" id="JADNRY010000147">
    <property type="protein sequence ID" value="KAF9063412.1"/>
    <property type="molecule type" value="Genomic_DNA"/>
</dbReference>
<feature type="chain" id="PRO_5040250884" evidence="1">
    <location>
        <begin position="19"/>
        <end position="94"/>
    </location>
</feature>
<evidence type="ECO:0000313" key="2">
    <source>
        <dbReference type="EMBL" id="KAF9063412.1"/>
    </source>
</evidence>
<evidence type="ECO:0000256" key="1">
    <source>
        <dbReference type="SAM" id="SignalP"/>
    </source>
</evidence>
<dbReference type="OrthoDB" id="2884912at2759"/>
<sequence length="94" mass="9606">MFAKVVLITFAFMHTASAAALVIRPPDITICGLLGPGCITLPIESGVCSNLAGGLTSVTVLGAECAFFSMSGCEGDLNDGWFPGSGSYECTVPE</sequence>
<comment type="caution">
    <text evidence="2">The sequence shown here is derived from an EMBL/GenBank/DDBJ whole genome shotgun (WGS) entry which is preliminary data.</text>
</comment>
<accession>A0A9P5PHQ6</accession>
<feature type="signal peptide" evidence="1">
    <location>
        <begin position="1"/>
        <end position="18"/>
    </location>
</feature>